<evidence type="ECO:0008006" key="3">
    <source>
        <dbReference type="Google" id="ProtNLM"/>
    </source>
</evidence>
<sequence length="485" mass="55789">MLLGEERNILQRLTQSLTKHRKQKKPVVSIINVAEELLQTILGLLVDCDTKAYDDEHCDVPGISSSYRALQLSGTCRTFRYVLLRMSGAWTVLSSAYPGKTFLTMCVERSSSRGLRVYHTNFSDYNGVSKLLRHLESLPSVRIDLVSVAVRINHFTWSPEPISPEIEMLQLIGKLDNQFLSVLKIQYEETFRCSRNDNGGAVSNGSPFELRHLIRSPHLHSAHFRDTIPHPGIILSLSKLSLDIREDITGSWDVRDLLDLLRSLPTLEDFALEFYDTGSFNFNSAVNNRLELPSVKSLSLHWRTTRTVDMDKEVDYRDSAIPSLLRVLDMKNVKIFRFVLYERWEEDTESGLEVEYPLHLVDHLELFLGDNGCFPLLESFYLKFYSTDECHLHLPASYIQNIKHLSFDFNIALRLWEAHFDYEIEPRSRPTPCLPHLQTLTLYNFRSYMHQVGTMGTIVQAVEAGGNKKPFKQITDGNRLFLSNE</sequence>
<accession>A0A0H2R6S6</accession>
<proteinExistence type="predicted"/>
<dbReference type="AlphaFoldDB" id="A0A0H2R6S6"/>
<gene>
    <name evidence="1" type="ORF">SCHPADRAFT_945602</name>
</gene>
<reference evidence="1 2" key="1">
    <citation type="submission" date="2015-04" db="EMBL/GenBank/DDBJ databases">
        <title>Complete genome sequence of Schizopora paradoxa KUC8140, a cosmopolitan wood degrader in East Asia.</title>
        <authorList>
            <consortium name="DOE Joint Genome Institute"/>
            <person name="Min B."/>
            <person name="Park H."/>
            <person name="Jang Y."/>
            <person name="Kim J.-J."/>
            <person name="Kim K.H."/>
            <person name="Pangilinan J."/>
            <person name="Lipzen A."/>
            <person name="Riley R."/>
            <person name="Grigoriev I.V."/>
            <person name="Spatafora J.W."/>
            <person name="Choi I.-G."/>
        </authorList>
    </citation>
    <scope>NUCLEOTIDE SEQUENCE [LARGE SCALE GENOMIC DNA]</scope>
    <source>
        <strain evidence="1 2">KUC8140</strain>
    </source>
</reference>
<protein>
    <recommendedName>
        <fullName evidence="3">F-box domain-containing protein</fullName>
    </recommendedName>
</protein>
<evidence type="ECO:0000313" key="1">
    <source>
        <dbReference type="EMBL" id="KLO07057.1"/>
    </source>
</evidence>
<dbReference type="Proteomes" id="UP000053477">
    <property type="component" value="Unassembled WGS sequence"/>
</dbReference>
<dbReference type="EMBL" id="KQ086164">
    <property type="protein sequence ID" value="KLO07057.1"/>
    <property type="molecule type" value="Genomic_DNA"/>
</dbReference>
<keyword evidence="2" id="KW-1185">Reference proteome</keyword>
<organism evidence="1 2">
    <name type="scientific">Schizopora paradoxa</name>
    <dbReference type="NCBI Taxonomy" id="27342"/>
    <lineage>
        <taxon>Eukaryota</taxon>
        <taxon>Fungi</taxon>
        <taxon>Dikarya</taxon>
        <taxon>Basidiomycota</taxon>
        <taxon>Agaricomycotina</taxon>
        <taxon>Agaricomycetes</taxon>
        <taxon>Hymenochaetales</taxon>
        <taxon>Schizoporaceae</taxon>
        <taxon>Schizopora</taxon>
    </lineage>
</organism>
<name>A0A0H2R6S6_9AGAM</name>
<evidence type="ECO:0000313" key="2">
    <source>
        <dbReference type="Proteomes" id="UP000053477"/>
    </source>
</evidence>
<dbReference type="InParanoid" id="A0A0H2R6S6"/>